<reference evidence="2" key="1">
    <citation type="submission" date="2023-03" db="EMBL/GenBank/DDBJ databases">
        <title>Chromosome-scale reference genome and RAD-based genetic map of yellow starthistle (Centaurea solstitialis) reveal putative structural variation and QTLs associated with invader traits.</title>
        <authorList>
            <person name="Reatini B."/>
            <person name="Cang F.A."/>
            <person name="Jiang Q."/>
            <person name="Mckibben M.T.W."/>
            <person name="Barker M.S."/>
            <person name="Rieseberg L.H."/>
            <person name="Dlugosch K.M."/>
        </authorList>
    </citation>
    <scope>NUCLEOTIDE SEQUENCE</scope>
    <source>
        <strain evidence="2">CAN-66</strain>
        <tissue evidence="2">Leaf</tissue>
    </source>
</reference>
<accession>A0AA38SN63</accession>
<keyword evidence="3" id="KW-1185">Reference proteome</keyword>
<dbReference type="AlphaFoldDB" id="A0AA38SN63"/>
<evidence type="ECO:0000256" key="1">
    <source>
        <dbReference type="SAM" id="MobiDB-lite"/>
    </source>
</evidence>
<dbReference type="EMBL" id="JARYMX010000008">
    <property type="protein sequence ID" value="KAJ9539471.1"/>
    <property type="molecule type" value="Genomic_DNA"/>
</dbReference>
<evidence type="ECO:0000313" key="3">
    <source>
        <dbReference type="Proteomes" id="UP001172457"/>
    </source>
</evidence>
<protein>
    <submittedName>
        <fullName evidence="2">Uncharacterized protein</fullName>
    </submittedName>
</protein>
<comment type="caution">
    <text evidence="2">The sequence shown here is derived from an EMBL/GenBank/DDBJ whole genome shotgun (WGS) entry which is preliminary data.</text>
</comment>
<dbReference type="Proteomes" id="UP001172457">
    <property type="component" value="Chromosome 8"/>
</dbReference>
<feature type="compositionally biased region" description="Polar residues" evidence="1">
    <location>
        <begin position="1"/>
        <end position="11"/>
    </location>
</feature>
<gene>
    <name evidence="2" type="ORF">OSB04_032204</name>
</gene>
<organism evidence="2 3">
    <name type="scientific">Centaurea solstitialis</name>
    <name type="common">yellow star-thistle</name>
    <dbReference type="NCBI Taxonomy" id="347529"/>
    <lineage>
        <taxon>Eukaryota</taxon>
        <taxon>Viridiplantae</taxon>
        <taxon>Streptophyta</taxon>
        <taxon>Embryophyta</taxon>
        <taxon>Tracheophyta</taxon>
        <taxon>Spermatophyta</taxon>
        <taxon>Magnoliopsida</taxon>
        <taxon>eudicotyledons</taxon>
        <taxon>Gunneridae</taxon>
        <taxon>Pentapetalae</taxon>
        <taxon>asterids</taxon>
        <taxon>campanulids</taxon>
        <taxon>Asterales</taxon>
        <taxon>Asteraceae</taxon>
        <taxon>Carduoideae</taxon>
        <taxon>Cardueae</taxon>
        <taxon>Centaureinae</taxon>
        <taxon>Centaurea</taxon>
    </lineage>
</organism>
<sequence length="84" mass="9608">MTNLTLTMSIRSSEDNNQENHNGPRLVCGVEALKAFSKHFRRPYEPSITRGTIEELELRVSRLQGQLRDVVSELEKARKGKQVL</sequence>
<evidence type="ECO:0000313" key="2">
    <source>
        <dbReference type="EMBL" id="KAJ9539471.1"/>
    </source>
</evidence>
<proteinExistence type="predicted"/>
<feature type="region of interest" description="Disordered" evidence="1">
    <location>
        <begin position="1"/>
        <end position="24"/>
    </location>
</feature>
<name>A0AA38SN63_9ASTR</name>